<dbReference type="SMART" id="SM00507">
    <property type="entry name" value="HNHc"/>
    <property type="match status" value="1"/>
</dbReference>
<name>A0ABU2Z6N9_9ACTN</name>
<evidence type="ECO:0000259" key="1">
    <source>
        <dbReference type="SMART" id="SM00507"/>
    </source>
</evidence>
<keyword evidence="3" id="KW-1185">Reference proteome</keyword>
<evidence type="ECO:0000313" key="2">
    <source>
        <dbReference type="EMBL" id="MDT0572260.1"/>
    </source>
</evidence>
<dbReference type="PANTHER" id="PTHR33877">
    <property type="entry name" value="SLL1193 PROTEIN"/>
    <property type="match status" value="1"/>
</dbReference>
<comment type="caution">
    <text evidence="2">The sequence shown here is derived from an EMBL/GenBank/DDBJ whole genome shotgun (WGS) entry which is preliminary data.</text>
</comment>
<dbReference type="Pfam" id="PF01844">
    <property type="entry name" value="HNH"/>
    <property type="match status" value="1"/>
</dbReference>
<evidence type="ECO:0000313" key="3">
    <source>
        <dbReference type="Proteomes" id="UP001180737"/>
    </source>
</evidence>
<dbReference type="InterPro" id="IPR003615">
    <property type="entry name" value="HNH_nuc"/>
</dbReference>
<dbReference type="Gene3D" id="1.10.30.50">
    <property type="match status" value="1"/>
</dbReference>
<dbReference type="Proteomes" id="UP001180737">
    <property type="component" value="Unassembled WGS sequence"/>
</dbReference>
<organism evidence="2 3">
    <name type="scientific">Streptomyces gottesmaniae</name>
    <dbReference type="NCBI Taxonomy" id="3075518"/>
    <lineage>
        <taxon>Bacteria</taxon>
        <taxon>Bacillati</taxon>
        <taxon>Actinomycetota</taxon>
        <taxon>Actinomycetes</taxon>
        <taxon>Kitasatosporales</taxon>
        <taxon>Streptomycetaceae</taxon>
        <taxon>Streptomyces</taxon>
    </lineage>
</organism>
<proteinExistence type="predicted"/>
<dbReference type="PANTHER" id="PTHR33877:SF2">
    <property type="entry name" value="OS07G0170200 PROTEIN"/>
    <property type="match status" value="1"/>
</dbReference>
<dbReference type="CDD" id="cd00085">
    <property type="entry name" value="HNHc"/>
    <property type="match status" value="1"/>
</dbReference>
<sequence>MSTRRSLRGAEYQHGPLGGTHARAHLRTKWGCACAYCGATGVPLNVDHLRPRSRGGSDRMSNLVLACVPCNQAKGSRPVTVFLAHDPERLAKVLEQVRAPLQDAAAMNTTRWGLLAALTALGRPVRCWSGSLTQRNRTVTGLPKTHSLDALCVGALDRETWNTIVRVPGQLLVVKAVGRGSYARTTPDRFGFPRLRRARSKQHFGFVTGDLAQATVPSGKWAGRWVGHIAVRARGQHSLSTPAGRINVSHRNIRLLQRGDGYSYAKRDGIVE</sequence>
<accession>A0ABU2Z6N9</accession>
<dbReference type="RefSeq" id="WP_311591728.1">
    <property type="nucleotide sequence ID" value="NZ_JAVRFJ010000036.1"/>
</dbReference>
<keyword evidence="2" id="KW-0540">Nuclease</keyword>
<keyword evidence="2" id="KW-0255">Endonuclease</keyword>
<protein>
    <submittedName>
        <fullName evidence="2">HNH endonuclease</fullName>
    </submittedName>
</protein>
<keyword evidence="2" id="KW-0378">Hydrolase</keyword>
<feature type="domain" description="HNH nuclease" evidence="1">
    <location>
        <begin position="21"/>
        <end position="72"/>
    </location>
</feature>
<dbReference type="InterPro" id="IPR052892">
    <property type="entry name" value="NA-targeting_endonuclease"/>
</dbReference>
<gene>
    <name evidence="2" type="ORF">RM704_33205</name>
</gene>
<dbReference type="EMBL" id="JAVRFJ010000036">
    <property type="protein sequence ID" value="MDT0572260.1"/>
    <property type="molecule type" value="Genomic_DNA"/>
</dbReference>
<reference evidence="2" key="1">
    <citation type="submission" date="2024-05" db="EMBL/GenBank/DDBJ databases">
        <title>30 novel species of actinomycetes from the DSMZ collection.</title>
        <authorList>
            <person name="Nouioui I."/>
        </authorList>
    </citation>
    <scope>NUCLEOTIDE SEQUENCE</scope>
    <source>
        <strain evidence="2">DSM 3412</strain>
    </source>
</reference>
<dbReference type="GO" id="GO:0004519">
    <property type="term" value="F:endonuclease activity"/>
    <property type="evidence" value="ECO:0007669"/>
    <property type="project" value="UniProtKB-KW"/>
</dbReference>
<dbReference type="InterPro" id="IPR002711">
    <property type="entry name" value="HNH"/>
</dbReference>